<dbReference type="AlphaFoldDB" id="A0A318HL76"/>
<dbReference type="RefSeq" id="WP_110318902.1">
    <property type="nucleotide sequence ID" value="NZ_QJJU01000022.1"/>
</dbReference>
<proteinExistence type="predicted"/>
<reference evidence="2 3" key="2">
    <citation type="submission" date="2018-06" db="EMBL/GenBank/DDBJ databases">
        <title>Sequencing of bacterial isolates from soil warming experiment in Harvard Forest, Massachusetts, USA.</title>
        <authorList>
            <person name="Deangelis K.PhD."/>
        </authorList>
    </citation>
    <scope>NUCLEOTIDE SEQUENCE [LARGE SCALE GENOMIC DNA]</scope>
    <source>
        <strain evidence="2 3">GAS496</strain>
    </source>
</reference>
<evidence type="ECO:0008006" key="4">
    <source>
        <dbReference type="Google" id="ProtNLM"/>
    </source>
</evidence>
<evidence type="ECO:0000313" key="3">
    <source>
        <dbReference type="Proteomes" id="UP000247781"/>
    </source>
</evidence>
<comment type="caution">
    <text evidence="2">The sequence shown here is derived from an EMBL/GenBank/DDBJ whole genome shotgun (WGS) entry which is preliminary data.</text>
</comment>
<accession>A0A318HL76</accession>
<gene>
    <name evidence="2" type="ORF">C8E89_12240</name>
</gene>
<reference evidence="3" key="1">
    <citation type="submission" date="2018-05" db="EMBL/GenBank/DDBJ databases">
        <authorList>
            <person name="Deangelis K."/>
            <person name="Huntemann M."/>
            <person name="Clum A."/>
            <person name="Pillay M."/>
            <person name="Palaniappan K."/>
            <person name="Varghese N."/>
            <person name="Mikhailova N."/>
            <person name="Stamatis D."/>
            <person name="Reddy T."/>
            <person name="Daum C."/>
            <person name="Shapiro N."/>
            <person name="Ivanova N."/>
            <person name="Kyrpides N."/>
            <person name="Woyke T."/>
        </authorList>
    </citation>
    <scope>NUCLEOTIDE SEQUENCE [LARGE SCALE GENOMIC DNA]</scope>
    <source>
        <strain evidence="3">GAS496</strain>
    </source>
</reference>
<dbReference type="Proteomes" id="UP000247781">
    <property type="component" value="Unassembled WGS sequence"/>
</dbReference>
<feature type="chain" id="PRO_5016316211" description="PASTA domain-containing protein" evidence="1">
    <location>
        <begin position="33"/>
        <end position="103"/>
    </location>
</feature>
<dbReference type="OrthoDB" id="4639285at2"/>
<protein>
    <recommendedName>
        <fullName evidence="4">PASTA domain-containing protein</fullName>
    </recommendedName>
</protein>
<evidence type="ECO:0000313" key="2">
    <source>
        <dbReference type="EMBL" id="PXX03380.1"/>
    </source>
</evidence>
<keyword evidence="3" id="KW-1185">Reference proteome</keyword>
<name>A0A318HL76_9MYCO</name>
<feature type="signal peptide" evidence="1">
    <location>
        <begin position="1"/>
        <end position="32"/>
    </location>
</feature>
<organism evidence="2 3">
    <name type="scientific">Mycolicibacterium moriokaense</name>
    <dbReference type="NCBI Taxonomy" id="39691"/>
    <lineage>
        <taxon>Bacteria</taxon>
        <taxon>Bacillati</taxon>
        <taxon>Actinomycetota</taxon>
        <taxon>Actinomycetes</taxon>
        <taxon>Mycobacteriales</taxon>
        <taxon>Mycobacteriaceae</taxon>
        <taxon>Mycolicibacterium</taxon>
    </lineage>
</organism>
<evidence type="ECO:0000256" key="1">
    <source>
        <dbReference type="SAM" id="SignalP"/>
    </source>
</evidence>
<keyword evidence="1" id="KW-0732">Signal</keyword>
<sequence>MKAPQLNGLTFATSAGAAFVAMGLLLPASAQAAPSGIGSAQDTVNELQKNGFKVVLNKMGTDPLDRCTVDSVRPGMTVIRPVRNGVNLVNEIVYQSVYLTAKC</sequence>
<dbReference type="EMBL" id="QJJU01000022">
    <property type="protein sequence ID" value="PXX03380.1"/>
    <property type="molecule type" value="Genomic_DNA"/>
</dbReference>